<sequence>MRVAPSTAVPLPLRGRNGYDGPVTDLPSLREQLDAHGLSAKKSFGQHFLLDLNVTRKIVRLAGPFEGRSVVEVGPGPGGLTRALLESDAGKVVLVEKDPRFLPLLGELDDGTGRLQIVEGDALKVREAELVDGPAHLVSNLPYNVGTALLIKWLTGPWTPHALTLMFQKEVAERVVAAPGDEAYGRLAVISQAVCDARIVLHLPAAAFTPPPKVASAVVHLVPRPDRPERDTLKRLERVTAAAFGQRRKMLRSSLKPLGGAALCEAAGIDPEARAETVDLAGFLRLAAALPTV</sequence>
<dbReference type="InterPro" id="IPR023165">
    <property type="entry name" value="rRNA_Ade_diMease-like_C"/>
</dbReference>
<dbReference type="Gene3D" id="3.40.50.150">
    <property type="entry name" value="Vaccinia Virus protein VP39"/>
    <property type="match status" value="1"/>
</dbReference>
<dbReference type="GO" id="GO:0003723">
    <property type="term" value="F:RNA binding"/>
    <property type="evidence" value="ECO:0007669"/>
    <property type="project" value="UniProtKB-UniRule"/>
</dbReference>
<comment type="catalytic activity">
    <reaction evidence="7">
        <text>adenosine(1518)/adenosine(1519) in 16S rRNA + 4 S-adenosyl-L-methionine = N(6)-dimethyladenosine(1518)/N(6)-dimethyladenosine(1519) in 16S rRNA + 4 S-adenosyl-L-homocysteine + 4 H(+)</text>
        <dbReference type="Rhea" id="RHEA:19609"/>
        <dbReference type="Rhea" id="RHEA-COMP:10232"/>
        <dbReference type="Rhea" id="RHEA-COMP:10233"/>
        <dbReference type="ChEBI" id="CHEBI:15378"/>
        <dbReference type="ChEBI" id="CHEBI:57856"/>
        <dbReference type="ChEBI" id="CHEBI:59789"/>
        <dbReference type="ChEBI" id="CHEBI:74411"/>
        <dbReference type="ChEBI" id="CHEBI:74493"/>
        <dbReference type="EC" id="2.1.1.182"/>
    </reaction>
</comment>
<feature type="domain" description="Ribosomal RNA adenine methylase transferase N-terminal" evidence="9">
    <location>
        <begin position="54"/>
        <end position="225"/>
    </location>
</feature>
<comment type="similarity">
    <text evidence="7">Belongs to the class I-like SAM-binding methyltransferase superfamily. rRNA adenine N(6)-methyltransferase family. RsmA subfamily.</text>
</comment>
<feature type="binding site" evidence="7 8">
    <location>
        <position position="140"/>
    </location>
    <ligand>
        <name>S-adenosyl-L-methionine</name>
        <dbReference type="ChEBI" id="CHEBI:59789"/>
    </ligand>
</feature>
<feature type="binding site" evidence="7 8">
    <location>
        <position position="121"/>
    </location>
    <ligand>
        <name>S-adenosyl-L-methionine</name>
        <dbReference type="ChEBI" id="CHEBI:59789"/>
    </ligand>
</feature>
<evidence type="ECO:0000256" key="5">
    <source>
        <dbReference type="ARBA" id="ARBA00022691"/>
    </source>
</evidence>
<feature type="binding site" evidence="7 8">
    <location>
        <position position="96"/>
    </location>
    <ligand>
        <name>S-adenosyl-L-methionine</name>
        <dbReference type="ChEBI" id="CHEBI:59789"/>
    </ligand>
</feature>
<comment type="subcellular location">
    <subcellularLocation>
        <location evidence="7">Cytoplasm</location>
    </subcellularLocation>
</comment>
<dbReference type="EC" id="2.1.1.182" evidence="7"/>
<protein>
    <recommendedName>
        <fullName evidence="7">Ribosomal RNA small subunit methyltransferase A</fullName>
        <ecNumber evidence="7">2.1.1.182</ecNumber>
    </recommendedName>
    <alternativeName>
        <fullName evidence="7">16S rRNA (adenine(1518)-N(6)/adenine(1519)-N(6))-dimethyltransferase</fullName>
    </alternativeName>
    <alternativeName>
        <fullName evidence="7">16S rRNA dimethyladenosine transferase</fullName>
    </alternativeName>
    <alternativeName>
        <fullName evidence="7">16S rRNA dimethylase</fullName>
    </alternativeName>
    <alternativeName>
        <fullName evidence="7">S-adenosylmethionine-6-N', N'-adenosyl(rRNA) dimethyltransferase</fullName>
    </alternativeName>
</protein>
<feature type="binding site" evidence="7 8">
    <location>
        <position position="47"/>
    </location>
    <ligand>
        <name>S-adenosyl-L-methionine</name>
        <dbReference type="ChEBI" id="CHEBI:59789"/>
    </ligand>
</feature>
<keyword evidence="11" id="KW-1185">Reference proteome</keyword>
<dbReference type="Gene3D" id="1.10.8.100">
    <property type="entry name" value="Ribosomal RNA adenine dimethylase-like, domain 2"/>
    <property type="match status" value="1"/>
</dbReference>
<dbReference type="STRING" id="871741.SAMN05192570_1119"/>
<dbReference type="SUPFAM" id="SSF53335">
    <property type="entry name" value="S-adenosyl-L-methionine-dependent methyltransferases"/>
    <property type="match status" value="1"/>
</dbReference>
<evidence type="ECO:0000313" key="11">
    <source>
        <dbReference type="Proteomes" id="UP000198788"/>
    </source>
</evidence>
<dbReference type="InterPro" id="IPR020596">
    <property type="entry name" value="rRNA_Ade_Mease_Trfase_CS"/>
</dbReference>
<name>A0A1I6PN73_9CAUL</name>
<dbReference type="InterPro" id="IPR029063">
    <property type="entry name" value="SAM-dependent_MTases_sf"/>
</dbReference>
<accession>A0A1I6PN73</accession>
<dbReference type="GO" id="GO:0005829">
    <property type="term" value="C:cytosol"/>
    <property type="evidence" value="ECO:0007669"/>
    <property type="project" value="TreeGrafter"/>
</dbReference>
<dbReference type="PANTHER" id="PTHR11727:SF7">
    <property type="entry name" value="DIMETHYLADENOSINE TRANSFERASE-RELATED"/>
    <property type="match status" value="1"/>
</dbReference>
<comment type="function">
    <text evidence="7">Specifically dimethylates two adjacent adenosines (A1518 and A1519) in the loop of a conserved hairpin near the 3'-end of 16S rRNA in the 30S particle. May play a critical role in biogenesis of 30S subunits.</text>
</comment>
<dbReference type="NCBIfam" id="TIGR00755">
    <property type="entry name" value="ksgA"/>
    <property type="match status" value="1"/>
</dbReference>
<dbReference type="PANTHER" id="PTHR11727">
    <property type="entry name" value="DIMETHYLADENOSINE TRANSFERASE"/>
    <property type="match status" value="1"/>
</dbReference>
<keyword evidence="5 7" id="KW-0949">S-adenosyl-L-methionine</keyword>
<keyword evidence="2 7" id="KW-0698">rRNA processing</keyword>
<dbReference type="AlphaFoldDB" id="A0A1I6PN73"/>
<dbReference type="PROSITE" id="PS51689">
    <property type="entry name" value="SAM_RNA_A_N6_MT"/>
    <property type="match status" value="1"/>
</dbReference>
<proteinExistence type="inferred from homology"/>
<gene>
    <name evidence="7" type="primary">rsmA</name>
    <name evidence="7" type="synonym">ksgA</name>
    <name evidence="10" type="ORF">SAMN05192570_1119</name>
</gene>
<evidence type="ECO:0000256" key="2">
    <source>
        <dbReference type="ARBA" id="ARBA00022552"/>
    </source>
</evidence>
<evidence type="ECO:0000256" key="6">
    <source>
        <dbReference type="ARBA" id="ARBA00022884"/>
    </source>
</evidence>
<dbReference type="SMART" id="SM00650">
    <property type="entry name" value="rADc"/>
    <property type="match status" value="1"/>
</dbReference>
<keyword evidence="1 7" id="KW-0963">Cytoplasm</keyword>
<evidence type="ECO:0000313" key="10">
    <source>
        <dbReference type="EMBL" id="SFS41634.1"/>
    </source>
</evidence>
<keyword evidence="3 7" id="KW-0489">Methyltransferase</keyword>
<dbReference type="InterPro" id="IPR001737">
    <property type="entry name" value="KsgA/Erm"/>
</dbReference>
<keyword evidence="4 7" id="KW-0808">Transferase</keyword>
<feature type="binding site" evidence="7 8">
    <location>
        <position position="74"/>
    </location>
    <ligand>
        <name>S-adenosyl-L-methionine</name>
        <dbReference type="ChEBI" id="CHEBI:59789"/>
    </ligand>
</feature>
<feature type="binding site" evidence="7 8">
    <location>
        <position position="49"/>
    </location>
    <ligand>
        <name>S-adenosyl-L-methionine</name>
        <dbReference type="ChEBI" id="CHEBI:59789"/>
    </ligand>
</feature>
<evidence type="ECO:0000256" key="3">
    <source>
        <dbReference type="ARBA" id="ARBA00022603"/>
    </source>
</evidence>
<organism evidence="10 11">
    <name type="scientific">Brevundimonas viscosa</name>
    <dbReference type="NCBI Taxonomy" id="871741"/>
    <lineage>
        <taxon>Bacteria</taxon>
        <taxon>Pseudomonadati</taxon>
        <taxon>Pseudomonadota</taxon>
        <taxon>Alphaproteobacteria</taxon>
        <taxon>Caulobacterales</taxon>
        <taxon>Caulobacteraceae</taxon>
        <taxon>Brevundimonas</taxon>
    </lineage>
</organism>
<dbReference type="Pfam" id="PF00398">
    <property type="entry name" value="RrnaAD"/>
    <property type="match status" value="1"/>
</dbReference>
<dbReference type="FunFam" id="1.10.8.100:FF:000001">
    <property type="entry name" value="Ribosomal RNA small subunit methyltransferase A"/>
    <property type="match status" value="1"/>
</dbReference>
<evidence type="ECO:0000256" key="7">
    <source>
        <dbReference type="HAMAP-Rule" id="MF_00607"/>
    </source>
</evidence>
<dbReference type="InterPro" id="IPR011530">
    <property type="entry name" value="rRNA_adenine_dimethylase"/>
</dbReference>
<dbReference type="PROSITE" id="PS01131">
    <property type="entry name" value="RRNA_A_DIMETH"/>
    <property type="match status" value="1"/>
</dbReference>
<dbReference type="EMBL" id="FOZV01000002">
    <property type="protein sequence ID" value="SFS41634.1"/>
    <property type="molecule type" value="Genomic_DNA"/>
</dbReference>
<dbReference type="GO" id="GO:0052908">
    <property type="term" value="F:16S rRNA (adenine(1518)-N(6)/adenine(1519)-N(6))-dimethyltransferase activity"/>
    <property type="evidence" value="ECO:0007669"/>
    <property type="project" value="UniProtKB-EC"/>
</dbReference>
<dbReference type="CDD" id="cd02440">
    <property type="entry name" value="AdoMet_MTases"/>
    <property type="match status" value="1"/>
</dbReference>
<evidence type="ECO:0000256" key="1">
    <source>
        <dbReference type="ARBA" id="ARBA00022490"/>
    </source>
</evidence>
<evidence type="ECO:0000259" key="9">
    <source>
        <dbReference type="SMART" id="SM00650"/>
    </source>
</evidence>
<keyword evidence="6 7" id="KW-0694">RNA-binding</keyword>
<evidence type="ECO:0000256" key="4">
    <source>
        <dbReference type="ARBA" id="ARBA00022679"/>
    </source>
</evidence>
<reference evidence="11" key="1">
    <citation type="submission" date="2016-10" db="EMBL/GenBank/DDBJ databases">
        <authorList>
            <person name="Varghese N."/>
            <person name="Submissions S."/>
        </authorList>
    </citation>
    <scope>NUCLEOTIDE SEQUENCE [LARGE SCALE GENOMIC DNA]</scope>
    <source>
        <strain evidence="11">CGMCC 1.10683</strain>
    </source>
</reference>
<dbReference type="InterPro" id="IPR020598">
    <property type="entry name" value="rRNA_Ade_methylase_Trfase_N"/>
</dbReference>
<evidence type="ECO:0000256" key="8">
    <source>
        <dbReference type="PROSITE-ProRule" id="PRU01026"/>
    </source>
</evidence>
<dbReference type="HAMAP" id="MF_00607">
    <property type="entry name" value="16SrRNA_methyltr_A"/>
    <property type="match status" value="1"/>
</dbReference>
<dbReference type="Proteomes" id="UP000198788">
    <property type="component" value="Unassembled WGS sequence"/>
</dbReference>